<evidence type="ECO:0000259" key="7">
    <source>
        <dbReference type="PROSITE" id="PS50847"/>
    </source>
</evidence>
<dbReference type="eggNOG" id="ENOG5030JK4">
    <property type="taxonomic scope" value="Bacteria"/>
</dbReference>
<dbReference type="InterPro" id="IPR005877">
    <property type="entry name" value="YSIRK_signal_dom"/>
</dbReference>
<feature type="transmembrane region" description="Helical" evidence="6">
    <location>
        <begin position="21"/>
        <end position="42"/>
    </location>
</feature>
<evidence type="ECO:0000313" key="8">
    <source>
        <dbReference type="EMBL" id="EEU29842.1"/>
    </source>
</evidence>
<reference evidence="8 9" key="1">
    <citation type="submission" date="2009-06" db="EMBL/GenBank/DDBJ databases">
        <title>The Genome Sequence of Lactobacillus coleohominis strain 101-4-CHN.</title>
        <authorList>
            <consortium name="The Broad Institute Genome Sequencing Platform"/>
            <person name="Ward D."/>
            <person name="Young S.K."/>
            <person name="Zeng Q."/>
            <person name="Koehrsen M."/>
            <person name="Alvarado L."/>
            <person name="Berlin A."/>
            <person name="Borenstein D."/>
            <person name="Chen Z."/>
            <person name="Engels R."/>
            <person name="Freedman E."/>
            <person name="Gellesch M."/>
            <person name="Goldberg J."/>
            <person name="Griggs A."/>
            <person name="Gujja S."/>
            <person name="Heiman D."/>
            <person name="Hepburn T."/>
            <person name="Howarth C."/>
            <person name="Jen D."/>
            <person name="Larson L."/>
            <person name="Lewis B."/>
            <person name="Mehta T."/>
            <person name="Park D."/>
            <person name="Pearson M."/>
            <person name="Roberts A."/>
            <person name="Saif S."/>
            <person name="Shea T."/>
            <person name="Shenoy N."/>
            <person name="Sisk P."/>
            <person name="Stolte C."/>
            <person name="Sykes S."/>
            <person name="Walk T."/>
            <person name="White J."/>
            <person name="Yandava C."/>
            <person name="Liu Y."/>
            <person name="Xu Q."/>
            <person name="Lander E."/>
            <person name="Nusbaum C."/>
            <person name="Galagan J."/>
            <person name="Birren B."/>
        </authorList>
    </citation>
    <scope>NUCLEOTIDE SEQUENCE [LARGE SCALE GENOMIC DNA]</scope>
    <source>
        <strain evidence="8 9">101-4-CHN</strain>
    </source>
</reference>
<keyword evidence="6" id="KW-0812">Transmembrane</keyword>
<dbReference type="Pfam" id="PF00746">
    <property type="entry name" value="Gram_pos_anchor"/>
    <property type="match status" value="1"/>
</dbReference>
<dbReference type="OrthoDB" id="2330177at2"/>
<dbReference type="NCBIfam" id="TIGR01168">
    <property type="entry name" value="YSIRK_signal"/>
    <property type="match status" value="1"/>
</dbReference>
<evidence type="ECO:0000256" key="2">
    <source>
        <dbReference type="ARBA" id="ARBA00022525"/>
    </source>
</evidence>
<evidence type="ECO:0000256" key="5">
    <source>
        <dbReference type="SAM" id="MobiDB-lite"/>
    </source>
</evidence>
<keyword evidence="6" id="KW-1133">Transmembrane helix</keyword>
<feature type="region of interest" description="Disordered" evidence="5">
    <location>
        <begin position="50"/>
        <end position="105"/>
    </location>
</feature>
<dbReference type="Proteomes" id="UP000003987">
    <property type="component" value="Unassembled WGS sequence"/>
</dbReference>
<keyword evidence="1" id="KW-0134">Cell wall</keyword>
<dbReference type="Pfam" id="PF04650">
    <property type="entry name" value="YSIRK_signal"/>
    <property type="match status" value="1"/>
</dbReference>
<evidence type="ECO:0000256" key="6">
    <source>
        <dbReference type="SAM" id="Phobius"/>
    </source>
</evidence>
<sequence>MLSINNQKEQQRRAANRQQRFALRKLTVGVASVLVGAALVGFSTTAEAATTDGAADTTTANTTTTESTNNTTDQSSNVTDQNLPANWPKVGDEFSSQGLPDKGARDLYPSQEIIRVKNPGDPDVYVGKYNFTRVIAVNNISRDRDENGKLTDNWSTSSFKAVDVKDLGLPDHTGYLVRVRASTQSPSDSYNYGRSKDELKNKRSEINDSLREQLEKNQYTQLPAISFNDPVDVIYDIYFVPDPSATKYNSEENINVFGPENDSSKGNADFYAKVTSKQINHQMDGNKFTDKWSNANFGTQDLKTVLSGSNFTNQDGYRNKSLPAYDGYHAVLTHVTVANSYKEGIPGYTRTETNAAAAKLHAELEKKIAANPYELPEYTVNMPLSVNFYVQYVKDAPKLDSKYAKYSSYETVYVYGPGNSSKDGHADYRTRVAQQQIEHQVSDGQYTNQWSSANFVSQDLATIMAGNNFTDQNGHRGNSLPSYAGYHPVIKNFQLSYSTHEGVPGYTAEEVKAAADKLWDELNKAIAANPDATSLPAYTVNMPIDVHFNVEMVKDEEPTPDPEPTPQPDPEDDTPTPTDPEVQPEAPVETPDQPTESTDQTPAAEPTTSVQKDTKQSANNRQTAKQLPQTGNDSDLAMIGLGSATLLGMLGLGVVSKKRHS</sequence>
<proteinExistence type="predicted"/>
<evidence type="ECO:0000313" key="9">
    <source>
        <dbReference type="Proteomes" id="UP000003987"/>
    </source>
</evidence>
<gene>
    <name evidence="8" type="ORF">HMPREF0501_01307</name>
</gene>
<evidence type="ECO:0000256" key="1">
    <source>
        <dbReference type="ARBA" id="ARBA00022512"/>
    </source>
</evidence>
<keyword evidence="4" id="KW-0572">Peptidoglycan-anchor</keyword>
<protein>
    <submittedName>
        <fullName evidence="8">Gram-positive signal peptide protein, YSIRK family</fullName>
    </submittedName>
</protein>
<dbReference type="PROSITE" id="PS50847">
    <property type="entry name" value="GRAM_POS_ANCHORING"/>
    <property type="match status" value="1"/>
</dbReference>
<organism evidence="8 9">
    <name type="scientific">Limosilactobacillus coleohominis 101-4-CHN</name>
    <dbReference type="NCBI Taxonomy" id="575594"/>
    <lineage>
        <taxon>Bacteria</taxon>
        <taxon>Bacillati</taxon>
        <taxon>Bacillota</taxon>
        <taxon>Bacilli</taxon>
        <taxon>Lactobacillales</taxon>
        <taxon>Lactobacillaceae</taxon>
        <taxon>Limosilactobacillus</taxon>
    </lineage>
</organism>
<accession>C7XX22</accession>
<dbReference type="HOGENOM" id="CLU_414931_0_0_9"/>
<dbReference type="NCBIfam" id="TIGR01167">
    <property type="entry name" value="LPXTG_anchor"/>
    <property type="match status" value="1"/>
</dbReference>
<name>C7XX22_9LACO</name>
<dbReference type="RefSeq" id="WP_006917179.1">
    <property type="nucleotide sequence ID" value="NZ_GG698805.1"/>
</dbReference>
<feature type="domain" description="Gram-positive cocci surface proteins LPxTG" evidence="7">
    <location>
        <begin position="627"/>
        <end position="661"/>
    </location>
</feature>
<evidence type="ECO:0000256" key="4">
    <source>
        <dbReference type="ARBA" id="ARBA00023088"/>
    </source>
</evidence>
<feature type="transmembrane region" description="Helical" evidence="6">
    <location>
        <begin position="636"/>
        <end position="655"/>
    </location>
</feature>
<feature type="compositionally biased region" description="Low complexity" evidence="5">
    <location>
        <begin position="50"/>
        <end position="80"/>
    </location>
</feature>
<evidence type="ECO:0000256" key="3">
    <source>
        <dbReference type="ARBA" id="ARBA00022729"/>
    </source>
</evidence>
<dbReference type="InterPro" id="IPR019931">
    <property type="entry name" value="LPXTG_anchor"/>
</dbReference>
<keyword evidence="2" id="KW-0964">Secreted</keyword>
<dbReference type="STRING" id="575594.HMPREF0501_01307"/>
<feature type="compositionally biased region" description="Low complexity" evidence="5">
    <location>
        <begin position="575"/>
        <end position="585"/>
    </location>
</feature>
<dbReference type="EMBL" id="GG698805">
    <property type="protein sequence ID" value="EEU29842.1"/>
    <property type="molecule type" value="Genomic_DNA"/>
</dbReference>
<feature type="region of interest" description="Disordered" evidence="5">
    <location>
        <begin position="555"/>
        <end position="636"/>
    </location>
</feature>
<keyword evidence="3" id="KW-0732">Signal</keyword>
<dbReference type="AlphaFoldDB" id="C7XX22"/>
<keyword evidence="6" id="KW-0472">Membrane</keyword>
<keyword evidence="9" id="KW-1185">Reference proteome</keyword>
<feature type="compositionally biased region" description="Polar residues" evidence="5">
    <location>
        <begin position="592"/>
        <end position="633"/>
    </location>
</feature>